<gene>
    <name evidence="2" type="ORF">KZJ38_26310</name>
</gene>
<accession>A0ABX8UVZ8</accession>
<dbReference type="InterPro" id="IPR006440">
    <property type="entry name" value="Doc"/>
</dbReference>
<organism evidence="2 3">
    <name type="scientific">Paraburkholderia edwinii</name>
    <dbReference type="NCBI Taxonomy" id="2861782"/>
    <lineage>
        <taxon>Bacteria</taxon>
        <taxon>Pseudomonadati</taxon>
        <taxon>Pseudomonadota</taxon>
        <taxon>Betaproteobacteria</taxon>
        <taxon>Burkholderiales</taxon>
        <taxon>Burkholderiaceae</taxon>
        <taxon>Paraburkholderia</taxon>
    </lineage>
</organism>
<keyword evidence="3" id="KW-1185">Reference proteome</keyword>
<evidence type="ECO:0000259" key="1">
    <source>
        <dbReference type="PROSITE" id="PS51459"/>
    </source>
</evidence>
<dbReference type="Gene3D" id="1.20.120.1870">
    <property type="entry name" value="Fic/DOC protein, Fido domain"/>
    <property type="match status" value="1"/>
</dbReference>
<dbReference type="Pfam" id="PF02661">
    <property type="entry name" value="Fic"/>
    <property type="match status" value="1"/>
</dbReference>
<dbReference type="RefSeq" id="WP_219802800.1">
    <property type="nucleotide sequence ID" value="NZ_CP080096.1"/>
</dbReference>
<name>A0ABX8UVZ8_9BURK</name>
<protein>
    <submittedName>
        <fullName evidence="2">Type II toxin-antitoxin system death-on-curing family toxin</fullName>
    </submittedName>
</protein>
<evidence type="ECO:0000313" key="2">
    <source>
        <dbReference type="EMBL" id="QYD73168.1"/>
    </source>
</evidence>
<dbReference type="NCBIfam" id="TIGR01550">
    <property type="entry name" value="DOC_P1"/>
    <property type="match status" value="1"/>
</dbReference>
<reference evidence="2 3" key="1">
    <citation type="submission" date="2021-07" db="EMBL/GenBank/DDBJ databases">
        <title>Paraburkholderia edwinii protects Aspergillus sp. from phenazines by acting as a toxin sponge.</title>
        <authorList>
            <person name="Dahlstrom K.M."/>
            <person name="Newman D.K."/>
        </authorList>
    </citation>
    <scope>NUCLEOTIDE SEQUENCE [LARGE SCALE GENOMIC DNA]</scope>
    <source>
        <strain evidence="2 3">Pe01</strain>
    </source>
</reference>
<dbReference type="Proteomes" id="UP000826462">
    <property type="component" value="Chromosome 2"/>
</dbReference>
<dbReference type="PANTHER" id="PTHR39426:SF1">
    <property type="entry name" value="HOMOLOGY TO DEATH-ON-CURING PROTEIN OF PHAGE P1"/>
    <property type="match status" value="1"/>
</dbReference>
<dbReference type="PANTHER" id="PTHR39426">
    <property type="entry name" value="HOMOLOGY TO DEATH-ON-CURING PROTEIN OF PHAGE P1"/>
    <property type="match status" value="1"/>
</dbReference>
<dbReference type="PROSITE" id="PS51459">
    <property type="entry name" value="FIDO"/>
    <property type="match status" value="1"/>
</dbReference>
<evidence type="ECO:0000313" key="3">
    <source>
        <dbReference type="Proteomes" id="UP000826462"/>
    </source>
</evidence>
<dbReference type="InterPro" id="IPR053737">
    <property type="entry name" value="Type_II_TA_Toxin"/>
</dbReference>
<dbReference type="InterPro" id="IPR003812">
    <property type="entry name" value="Fido"/>
</dbReference>
<dbReference type="EMBL" id="CP080096">
    <property type="protein sequence ID" value="QYD73168.1"/>
    <property type="molecule type" value="Genomic_DNA"/>
</dbReference>
<sequence length="128" mass="14014">MILDSDLVILIHKFILDREPGVDGMNEGALQSALGRIENRRMYAGLDDVFEIAGMYAEAIARGHAFADANKRTALVSALTYLAVEGFLIRRTQALEEFMVDVAQGKLNYLDLANIFASLAVPAPNEIS</sequence>
<dbReference type="PIRSF" id="PIRSF018297">
    <property type="entry name" value="Doc"/>
    <property type="match status" value="1"/>
</dbReference>
<feature type="domain" description="Fido" evidence="1">
    <location>
        <begin position="3"/>
        <end position="118"/>
    </location>
</feature>
<proteinExistence type="predicted"/>